<feature type="compositionally biased region" description="Low complexity" evidence="9">
    <location>
        <begin position="580"/>
        <end position="590"/>
    </location>
</feature>
<dbReference type="Gene3D" id="1.10.287.950">
    <property type="entry name" value="Methyl-accepting chemotaxis protein"/>
    <property type="match status" value="1"/>
</dbReference>
<gene>
    <name evidence="13" type="ORF">SAMN06265373_10875</name>
</gene>
<keyword evidence="2" id="KW-1003">Cell membrane</keyword>
<evidence type="ECO:0000256" key="9">
    <source>
        <dbReference type="SAM" id="MobiDB-lite"/>
    </source>
</evidence>
<evidence type="ECO:0000313" key="14">
    <source>
        <dbReference type="Proteomes" id="UP001157961"/>
    </source>
</evidence>
<keyword evidence="4 10" id="KW-0812">Transmembrane</keyword>
<dbReference type="InterPro" id="IPR051310">
    <property type="entry name" value="MCP_chemotaxis"/>
</dbReference>
<evidence type="ECO:0000256" key="7">
    <source>
        <dbReference type="ARBA" id="ARBA00029447"/>
    </source>
</evidence>
<protein>
    <submittedName>
        <fullName evidence="13">Methyl-accepting chemotaxis sensory transducer with Cache sensor</fullName>
    </submittedName>
</protein>
<dbReference type="PRINTS" id="PR00260">
    <property type="entry name" value="CHEMTRNSDUCR"/>
</dbReference>
<dbReference type="SMART" id="SM01049">
    <property type="entry name" value="Cache_2"/>
    <property type="match status" value="1"/>
</dbReference>
<name>A0ABY1PD36_9RHOB</name>
<dbReference type="SUPFAM" id="SSF58104">
    <property type="entry name" value="Methyl-accepting chemotaxis protein (MCP) signaling domain"/>
    <property type="match status" value="1"/>
</dbReference>
<keyword evidence="8" id="KW-0807">Transducer</keyword>
<feature type="compositionally biased region" description="Basic and acidic residues" evidence="9">
    <location>
        <begin position="597"/>
        <end position="606"/>
    </location>
</feature>
<dbReference type="Pfam" id="PF00015">
    <property type="entry name" value="MCPsignal"/>
    <property type="match status" value="1"/>
</dbReference>
<accession>A0ABY1PD36</accession>
<evidence type="ECO:0000256" key="8">
    <source>
        <dbReference type="PROSITE-ProRule" id="PRU00284"/>
    </source>
</evidence>
<comment type="caution">
    <text evidence="13">The sequence shown here is derived from an EMBL/GenBank/DDBJ whole genome shotgun (WGS) entry which is preliminary data.</text>
</comment>
<feature type="transmembrane region" description="Helical" evidence="10">
    <location>
        <begin position="12"/>
        <end position="30"/>
    </location>
</feature>
<keyword evidence="6 10" id="KW-0472">Membrane</keyword>
<evidence type="ECO:0000256" key="5">
    <source>
        <dbReference type="ARBA" id="ARBA00022989"/>
    </source>
</evidence>
<keyword evidence="3" id="KW-0145">Chemotaxis</keyword>
<dbReference type="InterPro" id="IPR033480">
    <property type="entry name" value="sCache_2"/>
</dbReference>
<sequence length="635" mass="68328">MPALLTKLSTRISAIAVVALALAIVLTLLLQNHMRTTVETMYNKKLLEITETATSLLVNLEKAVQEGKYSPEEARTLGREQLEALKYGDSGYLFAFDTDYVMTAHPHRPQWIGHSQEGLEDPNGLMIFQEMRKVAMENGSGTLIYHFQKPDSDLQEAKIGFAYHFKAWNWIVGTGAYLSDIEAEMTKIRNKALTILGGILVVLSLVAFFIIRSVTGPMDSLRKRMANLAEGDTDADIPFTQTQNELGDMARTLDVFRANLVRQRELEEGQKQAAAAQSEVVETLSNHLSDLSNGDLASKITVTFPAEYEKLREDFNASITNLSSTVTDVVDSSKSIHSGATEISQASDDLSKRTESQAATLEETAAALDDLTRSVKAAADGARDVEGTMQTAKTAAEESGEVVRNAVSAMTEIEQSSTHISQIISVIDDIAFQTNLLALNAGVEAARAGDAGRGFAVVASEVRKLAHSSSEAANEIKALIEKSSEQVDRGVSLVGQTGDALSTIVERVVHISGMVSAIADGATEQSQSLAEINAGVMQLDQVTQKNAAMVEESTAATHLLKSDAVGLAKMVGHFNLDANPKAAKPKPAAKVTEADWQTDKKADQPKPKAKKASPAPAARSFSTDGNAAEETWTDF</sequence>
<evidence type="ECO:0000259" key="12">
    <source>
        <dbReference type="PROSITE" id="PS50885"/>
    </source>
</evidence>
<feature type="domain" description="Methyl-accepting transducer" evidence="11">
    <location>
        <begin position="332"/>
        <end position="561"/>
    </location>
</feature>
<keyword evidence="14" id="KW-1185">Reference proteome</keyword>
<comment type="subcellular location">
    <subcellularLocation>
        <location evidence="1">Cell membrane</location>
        <topology evidence="1">Multi-pass membrane protein</topology>
    </subcellularLocation>
</comment>
<dbReference type="PROSITE" id="PS50111">
    <property type="entry name" value="CHEMOTAXIS_TRANSDUC_2"/>
    <property type="match status" value="1"/>
</dbReference>
<dbReference type="PROSITE" id="PS50885">
    <property type="entry name" value="HAMP"/>
    <property type="match status" value="2"/>
</dbReference>
<evidence type="ECO:0000256" key="2">
    <source>
        <dbReference type="ARBA" id="ARBA00022475"/>
    </source>
</evidence>
<dbReference type="Gene3D" id="3.30.450.20">
    <property type="entry name" value="PAS domain"/>
    <property type="match status" value="1"/>
</dbReference>
<reference evidence="13 14" key="1">
    <citation type="submission" date="2017-05" db="EMBL/GenBank/DDBJ databases">
        <authorList>
            <person name="Varghese N."/>
            <person name="Submissions S."/>
        </authorList>
    </citation>
    <scope>NUCLEOTIDE SEQUENCE [LARGE SCALE GENOMIC DNA]</scope>
    <source>
        <strain evidence="13 14">DSM 29734</strain>
    </source>
</reference>
<evidence type="ECO:0000256" key="1">
    <source>
        <dbReference type="ARBA" id="ARBA00004651"/>
    </source>
</evidence>
<dbReference type="PANTHER" id="PTHR43531:SF11">
    <property type="entry name" value="METHYL-ACCEPTING CHEMOTAXIS PROTEIN 3"/>
    <property type="match status" value="1"/>
</dbReference>
<evidence type="ECO:0000256" key="10">
    <source>
        <dbReference type="SAM" id="Phobius"/>
    </source>
</evidence>
<feature type="domain" description="HAMP" evidence="12">
    <location>
        <begin position="212"/>
        <end position="265"/>
    </location>
</feature>
<comment type="similarity">
    <text evidence="7">Belongs to the methyl-accepting chemotaxis (MCP) protein family.</text>
</comment>
<dbReference type="SUPFAM" id="SSF158472">
    <property type="entry name" value="HAMP domain-like"/>
    <property type="match status" value="1"/>
</dbReference>
<evidence type="ECO:0000256" key="4">
    <source>
        <dbReference type="ARBA" id="ARBA00022692"/>
    </source>
</evidence>
<dbReference type="Gene3D" id="1.10.8.500">
    <property type="entry name" value="HAMP domain in histidine kinase"/>
    <property type="match status" value="1"/>
</dbReference>
<feature type="transmembrane region" description="Helical" evidence="10">
    <location>
        <begin position="192"/>
        <end position="211"/>
    </location>
</feature>
<dbReference type="Pfam" id="PF17200">
    <property type="entry name" value="sCache_2"/>
    <property type="match status" value="1"/>
</dbReference>
<evidence type="ECO:0000259" key="11">
    <source>
        <dbReference type="PROSITE" id="PS50111"/>
    </source>
</evidence>
<feature type="compositionally biased region" description="Polar residues" evidence="9">
    <location>
        <begin position="335"/>
        <end position="348"/>
    </location>
</feature>
<proteinExistence type="inferred from homology"/>
<dbReference type="InterPro" id="IPR003660">
    <property type="entry name" value="HAMP_dom"/>
</dbReference>
<feature type="domain" description="HAMP" evidence="12">
    <location>
        <begin position="275"/>
        <end position="327"/>
    </location>
</feature>
<dbReference type="PANTHER" id="PTHR43531">
    <property type="entry name" value="PROTEIN ICFG"/>
    <property type="match status" value="1"/>
</dbReference>
<feature type="region of interest" description="Disordered" evidence="9">
    <location>
        <begin position="578"/>
        <end position="635"/>
    </location>
</feature>
<dbReference type="SMART" id="SM00304">
    <property type="entry name" value="HAMP"/>
    <property type="match status" value="3"/>
</dbReference>
<evidence type="ECO:0000256" key="6">
    <source>
        <dbReference type="ARBA" id="ARBA00023136"/>
    </source>
</evidence>
<feature type="region of interest" description="Disordered" evidence="9">
    <location>
        <begin position="331"/>
        <end position="355"/>
    </location>
</feature>
<dbReference type="InterPro" id="IPR004090">
    <property type="entry name" value="Chemotax_Me-accpt_rcpt"/>
</dbReference>
<keyword evidence="5 10" id="KW-1133">Transmembrane helix</keyword>
<dbReference type="SMART" id="SM00283">
    <property type="entry name" value="MA"/>
    <property type="match status" value="1"/>
</dbReference>
<dbReference type="CDD" id="cd11386">
    <property type="entry name" value="MCP_signal"/>
    <property type="match status" value="1"/>
</dbReference>
<dbReference type="EMBL" id="FXTY01000008">
    <property type="protein sequence ID" value="SMP31809.1"/>
    <property type="molecule type" value="Genomic_DNA"/>
</dbReference>
<dbReference type="Pfam" id="PF00672">
    <property type="entry name" value="HAMP"/>
    <property type="match status" value="1"/>
</dbReference>
<dbReference type="Proteomes" id="UP001157961">
    <property type="component" value="Unassembled WGS sequence"/>
</dbReference>
<evidence type="ECO:0000256" key="3">
    <source>
        <dbReference type="ARBA" id="ARBA00022500"/>
    </source>
</evidence>
<dbReference type="RefSeq" id="WP_283427379.1">
    <property type="nucleotide sequence ID" value="NZ_FXTY01000008.1"/>
</dbReference>
<dbReference type="InterPro" id="IPR004089">
    <property type="entry name" value="MCPsignal_dom"/>
</dbReference>
<evidence type="ECO:0000313" key="13">
    <source>
        <dbReference type="EMBL" id="SMP31809.1"/>
    </source>
</evidence>
<organism evidence="13 14">
    <name type="scientific">Shimia sagamensis</name>
    <dbReference type="NCBI Taxonomy" id="1566352"/>
    <lineage>
        <taxon>Bacteria</taxon>
        <taxon>Pseudomonadati</taxon>
        <taxon>Pseudomonadota</taxon>
        <taxon>Alphaproteobacteria</taxon>
        <taxon>Rhodobacterales</taxon>
        <taxon>Roseobacteraceae</taxon>
    </lineage>
</organism>